<dbReference type="Proteomes" id="UP000076858">
    <property type="component" value="Unassembled WGS sequence"/>
</dbReference>
<feature type="compositionally biased region" description="Acidic residues" evidence="1">
    <location>
        <begin position="32"/>
        <end position="41"/>
    </location>
</feature>
<accession>A0A0P5XAT6</accession>
<evidence type="ECO:0000313" key="2">
    <source>
        <dbReference type="EMBL" id="KZS18120.1"/>
    </source>
</evidence>
<reference evidence="2 3" key="1">
    <citation type="submission" date="2016-03" db="EMBL/GenBank/DDBJ databases">
        <title>EvidentialGene: Evidence-directed Construction of Genes on Genomes.</title>
        <authorList>
            <person name="Gilbert D.G."/>
            <person name="Choi J.-H."/>
            <person name="Mockaitis K."/>
            <person name="Colbourne J."/>
            <person name="Pfrender M."/>
        </authorList>
    </citation>
    <scope>NUCLEOTIDE SEQUENCE [LARGE SCALE GENOMIC DNA]</scope>
    <source>
        <strain evidence="2 3">Xinb3</strain>
        <tissue evidence="2">Complete organism</tissue>
    </source>
</reference>
<comment type="caution">
    <text evidence="2">The sequence shown here is derived from an EMBL/GenBank/DDBJ whole genome shotgun (WGS) entry which is preliminary data.</text>
</comment>
<dbReference type="AlphaFoldDB" id="A0A0P5XAT6"/>
<gene>
    <name evidence="2" type="ORF">APZ42_016107</name>
</gene>
<proteinExistence type="predicted"/>
<organism evidence="2 3">
    <name type="scientific">Daphnia magna</name>
    <dbReference type="NCBI Taxonomy" id="35525"/>
    <lineage>
        <taxon>Eukaryota</taxon>
        <taxon>Metazoa</taxon>
        <taxon>Ecdysozoa</taxon>
        <taxon>Arthropoda</taxon>
        <taxon>Crustacea</taxon>
        <taxon>Branchiopoda</taxon>
        <taxon>Diplostraca</taxon>
        <taxon>Cladocera</taxon>
        <taxon>Anomopoda</taxon>
        <taxon>Daphniidae</taxon>
        <taxon>Daphnia</taxon>
    </lineage>
</organism>
<evidence type="ECO:0000256" key="1">
    <source>
        <dbReference type="SAM" id="MobiDB-lite"/>
    </source>
</evidence>
<evidence type="ECO:0000313" key="3">
    <source>
        <dbReference type="Proteomes" id="UP000076858"/>
    </source>
</evidence>
<keyword evidence="3" id="KW-1185">Reference proteome</keyword>
<protein>
    <submittedName>
        <fullName evidence="2">Uncharacterized protein</fullName>
    </submittedName>
</protein>
<name>A0A0P5XAT6_9CRUS</name>
<feature type="region of interest" description="Disordered" evidence="1">
    <location>
        <begin position="26"/>
        <end position="53"/>
    </location>
</feature>
<dbReference type="EMBL" id="LRGB01000568">
    <property type="protein sequence ID" value="KZS18120.1"/>
    <property type="molecule type" value="Genomic_DNA"/>
</dbReference>
<dbReference type="OrthoDB" id="6339779at2759"/>
<sequence>MDIFGSALISPTVSWAVNRNISSKSLKRNHEQEDEDNGEPDQQERSDKYSNYRTSDLAENLLNKRFSLRGKFKELFRRVGGSSEESQSLLITSRSKNTPNIPRDKIKIAGKRLRKALHQSIKYMAIGMENMGTMIYISTNVPSSVYYCRNNTNYDPTMPYY</sequence>